<evidence type="ECO:0000256" key="2">
    <source>
        <dbReference type="PIRSR" id="PIRSR005962-1"/>
    </source>
</evidence>
<dbReference type="InterPro" id="IPR036264">
    <property type="entry name" value="Bact_exopeptidase_dim_dom"/>
</dbReference>
<dbReference type="InterPro" id="IPR002933">
    <property type="entry name" value="Peptidase_M20"/>
</dbReference>
<protein>
    <submittedName>
        <fullName evidence="4">Amidohydrolase</fullName>
    </submittedName>
</protein>
<feature type="binding site" evidence="2">
    <location>
        <position position="133"/>
    </location>
    <ligand>
        <name>Mn(2+)</name>
        <dbReference type="ChEBI" id="CHEBI:29035"/>
        <label>2</label>
    </ligand>
</feature>
<evidence type="ECO:0000313" key="4">
    <source>
        <dbReference type="EMBL" id="HHL43279.1"/>
    </source>
</evidence>
<keyword evidence="1" id="KW-0378">Hydrolase</keyword>
<dbReference type="GO" id="GO:0046872">
    <property type="term" value="F:metal ion binding"/>
    <property type="evidence" value="ECO:0007669"/>
    <property type="project" value="UniProtKB-KW"/>
</dbReference>
<comment type="cofactor">
    <cofactor evidence="2">
        <name>Mn(2+)</name>
        <dbReference type="ChEBI" id="CHEBI:29035"/>
    </cofactor>
    <text evidence="2">The Mn(2+) ion enhances activity.</text>
</comment>
<keyword evidence="2" id="KW-0479">Metal-binding</keyword>
<feature type="domain" description="Peptidase M20 dimerisation" evidence="3">
    <location>
        <begin position="181"/>
        <end position="274"/>
    </location>
</feature>
<dbReference type="Pfam" id="PF07687">
    <property type="entry name" value="M20_dimer"/>
    <property type="match status" value="1"/>
</dbReference>
<feature type="binding site" evidence="2">
    <location>
        <position position="355"/>
    </location>
    <ligand>
        <name>Mn(2+)</name>
        <dbReference type="ChEBI" id="CHEBI:29035"/>
        <label>2</label>
    </ligand>
</feature>
<dbReference type="SUPFAM" id="SSF53187">
    <property type="entry name" value="Zn-dependent exopeptidases"/>
    <property type="match status" value="1"/>
</dbReference>
<dbReference type="Gene3D" id="3.40.630.10">
    <property type="entry name" value="Zn peptidases"/>
    <property type="match status" value="1"/>
</dbReference>
<dbReference type="PANTHER" id="PTHR11014">
    <property type="entry name" value="PEPTIDASE M20 FAMILY MEMBER"/>
    <property type="match status" value="1"/>
</dbReference>
<name>A0A7C5QS89_9PROT</name>
<evidence type="ECO:0000259" key="3">
    <source>
        <dbReference type="Pfam" id="PF07687"/>
    </source>
</evidence>
<dbReference type="GO" id="GO:0050118">
    <property type="term" value="F:N-acetyldiaminopimelate deacetylase activity"/>
    <property type="evidence" value="ECO:0007669"/>
    <property type="project" value="UniProtKB-ARBA"/>
</dbReference>
<gene>
    <name evidence="4" type="ORF">ENJ42_06675</name>
</gene>
<evidence type="ECO:0000256" key="1">
    <source>
        <dbReference type="ARBA" id="ARBA00022801"/>
    </source>
</evidence>
<proteinExistence type="predicted"/>
<feature type="binding site" evidence="2">
    <location>
        <position position="159"/>
    </location>
    <ligand>
        <name>Mn(2+)</name>
        <dbReference type="ChEBI" id="CHEBI:29035"/>
        <label>2</label>
    </ligand>
</feature>
<dbReference type="SUPFAM" id="SSF55031">
    <property type="entry name" value="Bacterial exopeptidase dimerisation domain"/>
    <property type="match status" value="1"/>
</dbReference>
<organism evidence="4">
    <name type="scientific">Hellea balneolensis</name>
    <dbReference type="NCBI Taxonomy" id="287478"/>
    <lineage>
        <taxon>Bacteria</taxon>
        <taxon>Pseudomonadati</taxon>
        <taxon>Pseudomonadota</taxon>
        <taxon>Alphaproteobacteria</taxon>
        <taxon>Maricaulales</taxon>
        <taxon>Robiginitomaculaceae</taxon>
        <taxon>Hellea</taxon>
    </lineage>
</organism>
<dbReference type="PIRSF" id="PIRSF005962">
    <property type="entry name" value="Pept_M20D_amidohydro"/>
    <property type="match status" value="1"/>
</dbReference>
<sequence>MLEIDPQILARAKAWRQDIHTHPELAFCETRTSSIVKQELETCGLEVIDKIAKTGIVAVLKRGDGPKIGLRADMDALPIHEATNLNYASKTTGCMHACGHDGHTSMLLGAVRQICALPDLRGTVYFIFQPAEEAEGGAQAMIEDGLFERFPMDAIYGLHNMPGIPVGTFVVKDGPMAAAFARFNITITGPGGHGAMPETTRDPIVAGAALVMALQTIPSRNIKPLEPSVVTVGAFHAGEAENVIPGEVQIKGSCRSFSNDVALQIEQRIREISAGIAATYGLEIKVDYEHGYPSVINSKAESEIVAEVARSLVGDEHVITDPDPFMGSEDFSYFLQAKPGCYFIIGNGEDCTGLHSPTYNFNDDALKYGIGFWTALVKHQLGHP</sequence>
<feature type="binding site" evidence="2">
    <location>
        <position position="100"/>
    </location>
    <ligand>
        <name>Mn(2+)</name>
        <dbReference type="ChEBI" id="CHEBI:29035"/>
        <label>2</label>
    </ligand>
</feature>
<dbReference type="Gene3D" id="3.30.70.360">
    <property type="match status" value="1"/>
</dbReference>
<dbReference type="EMBL" id="DRMJ01000344">
    <property type="protein sequence ID" value="HHL43279.1"/>
    <property type="molecule type" value="Genomic_DNA"/>
</dbReference>
<dbReference type="NCBIfam" id="TIGR01891">
    <property type="entry name" value="amidohydrolases"/>
    <property type="match status" value="1"/>
</dbReference>
<dbReference type="PANTHER" id="PTHR11014:SF63">
    <property type="entry name" value="METALLOPEPTIDASE, PUTATIVE (AFU_ORTHOLOGUE AFUA_6G09600)-RELATED"/>
    <property type="match status" value="1"/>
</dbReference>
<dbReference type="InterPro" id="IPR017439">
    <property type="entry name" value="Amidohydrolase"/>
</dbReference>
<dbReference type="InterPro" id="IPR011650">
    <property type="entry name" value="Peptidase_M20_dimer"/>
</dbReference>
<dbReference type="AlphaFoldDB" id="A0A7C5QS89"/>
<dbReference type="CDD" id="cd05666">
    <property type="entry name" value="M20_Acy1-like"/>
    <property type="match status" value="1"/>
</dbReference>
<comment type="caution">
    <text evidence="4">The sequence shown here is derived from an EMBL/GenBank/DDBJ whole genome shotgun (WGS) entry which is preliminary data.</text>
</comment>
<feature type="binding site" evidence="2">
    <location>
        <position position="98"/>
    </location>
    <ligand>
        <name>Mn(2+)</name>
        <dbReference type="ChEBI" id="CHEBI:29035"/>
        <label>2</label>
    </ligand>
</feature>
<dbReference type="GO" id="GO:0019877">
    <property type="term" value="P:diaminopimelate biosynthetic process"/>
    <property type="evidence" value="ECO:0007669"/>
    <property type="project" value="UniProtKB-ARBA"/>
</dbReference>
<accession>A0A7C5QS89</accession>
<keyword evidence="2" id="KW-0464">Manganese</keyword>
<reference evidence="4" key="1">
    <citation type="journal article" date="2020" name="mSystems">
        <title>Genome- and Community-Level Interaction Insights into Carbon Utilization and Element Cycling Functions of Hydrothermarchaeota in Hydrothermal Sediment.</title>
        <authorList>
            <person name="Zhou Z."/>
            <person name="Liu Y."/>
            <person name="Xu W."/>
            <person name="Pan J."/>
            <person name="Luo Z.H."/>
            <person name="Li M."/>
        </authorList>
    </citation>
    <scope>NUCLEOTIDE SEQUENCE [LARGE SCALE GENOMIC DNA]</scope>
    <source>
        <strain evidence="4">HyVt-485</strain>
    </source>
</reference>
<dbReference type="FunFam" id="3.30.70.360:FF:000001">
    <property type="entry name" value="N-acetyldiaminopimelate deacetylase"/>
    <property type="match status" value="1"/>
</dbReference>
<dbReference type="Proteomes" id="UP000885830">
    <property type="component" value="Unassembled WGS sequence"/>
</dbReference>
<dbReference type="Pfam" id="PF01546">
    <property type="entry name" value="Peptidase_M20"/>
    <property type="match status" value="1"/>
</dbReference>